<organism evidence="2 3">
    <name type="scientific">Helicobacter gastrocanis</name>
    <dbReference type="NCBI Taxonomy" id="2849641"/>
    <lineage>
        <taxon>Bacteria</taxon>
        <taxon>Pseudomonadati</taxon>
        <taxon>Campylobacterota</taxon>
        <taxon>Epsilonproteobacteria</taxon>
        <taxon>Campylobacterales</taxon>
        <taxon>Helicobacteraceae</taxon>
        <taxon>Helicobacter</taxon>
    </lineage>
</organism>
<gene>
    <name evidence="2" type="ORF">NHP190003_14700</name>
</gene>
<feature type="coiled-coil region" evidence="1">
    <location>
        <begin position="32"/>
        <end position="63"/>
    </location>
</feature>
<dbReference type="Gene3D" id="1.20.1170.10">
    <property type="match status" value="1"/>
</dbReference>
<dbReference type="RefSeq" id="WP_221279422.1">
    <property type="nucleotide sequence ID" value="NZ_AP024814.1"/>
</dbReference>
<dbReference type="InterPro" id="IPR032869">
    <property type="entry name" value="WHH_dom_containing"/>
</dbReference>
<keyword evidence="2" id="KW-0540">Nuclease</keyword>
<evidence type="ECO:0000313" key="3">
    <source>
        <dbReference type="Proteomes" id="UP000826775"/>
    </source>
</evidence>
<keyword evidence="2" id="KW-0378">Hydrolase</keyword>
<dbReference type="GO" id="GO:0004519">
    <property type="term" value="F:endonuclease activity"/>
    <property type="evidence" value="ECO:0007669"/>
    <property type="project" value="UniProtKB-KW"/>
</dbReference>
<proteinExistence type="predicted"/>
<dbReference type="EMBL" id="AP024814">
    <property type="protein sequence ID" value="BCZ18188.1"/>
    <property type="molecule type" value="Genomic_DNA"/>
</dbReference>
<keyword evidence="1" id="KW-0175">Coiled coil</keyword>
<sequence>MPVNVDTKQVRAVLDRFSDFQDHLHQETRAFLQELETFYEETKEELAQTKQALQEAKEGLASARAWEAHCVAWLAAANAIPSPWCWGPIAAATAALALAVDKREKWEQKVALLEEAVEIYTEELRRIQVILIEEFCQQSRSLLLAYGEAHHELYRRALKASEIIEQQYMIPPWIQKLYDKLQGLQTQLDPLRQQAQIQAIHDEYRAFLEERKEGFIVTQDETFKIPFNDLNLPVFPAIFTAHLDLKDLDNEKPMLCFYALKALQKALSTSTTLQEILSQEEQEQINKGITPKGYMWHFDPNPPLGTMQLVREEVLLSVPHTKGYPLWKEILPQLKTQIGDL</sequence>
<reference evidence="2 3" key="1">
    <citation type="submission" date="2021-07" db="EMBL/GenBank/DDBJ databases">
        <title>Novel Helicobacter sp. Isolated from a dog.</title>
        <authorList>
            <person name="Rimbara E."/>
            <person name="Suzuki M."/>
        </authorList>
    </citation>
    <scope>NUCLEOTIDE SEQUENCE [LARGE SCALE GENOMIC DNA]</scope>
    <source>
        <strain evidence="3">NHP19-003</strain>
    </source>
</reference>
<feature type="coiled-coil region" evidence="1">
    <location>
        <begin position="96"/>
        <end position="123"/>
    </location>
</feature>
<dbReference type="Pfam" id="PF14414">
    <property type="entry name" value="WHH"/>
    <property type="match status" value="1"/>
</dbReference>
<protein>
    <submittedName>
        <fullName evidence="2">HNH endonuclease</fullName>
    </submittedName>
</protein>
<keyword evidence="3" id="KW-1185">Reference proteome</keyword>
<evidence type="ECO:0000313" key="2">
    <source>
        <dbReference type="EMBL" id="BCZ18188.1"/>
    </source>
</evidence>
<accession>A0ABM7SC00</accession>
<keyword evidence="2" id="KW-0255">Endonuclease</keyword>
<name>A0ABM7SC00_9HELI</name>
<evidence type="ECO:0000256" key="1">
    <source>
        <dbReference type="SAM" id="Coils"/>
    </source>
</evidence>
<dbReference type="Proteomes" id="UP000826775">
    <property type="component" value="Chromosome"/>
</dbReference>